<evidence type="ECO:0000313" key="1">
    <source>
        <dbReference type="EMBL" id="GIX88418.1"/>
    </source>
</evidence>
<sequence length="80" mass="9300">MQRNQNTVTATLNSHTPNSSTAVFTIVMTRTRHNIARNPKQLFKQICEAAIYKFNLFNQNCCKRRQTPREVESSTPVLFR</sequence>
<evidence type="ECO:0000313" key="2">
    <source>
        <dbReference type="Proteomes" id="UP001054945"/>
    </source>
</evidence>
<comment type="caution">
    <text evidence="1">The sequence shown here is derived from an EMBL/GenBank/DDBJ whole genome shotgun (WGS) entry which is preliminary data.</text>
</comment>
<dbReference type="EMBL" id="BPLR01021320">
    <property type="protein sequence ID" value="GIX88418.1"/>
    <property type="molecule type" value="Genomic_DNA"/>
</dbReference>
<gene>
    <name evidence="1" type="ORF">CEXT_649211</name>
</gene>
<protein>
    <submittedName>
        <fullName evidence="1">Uncharacterized protein</fullName>
    </submittedName>
</protein>
<reference evidence="1 2" key="1">
    <citation type="submission" date="2021-06" db="EMBL/GenBank/DDBJ databases">
        <title>Caerostris extrusa draft genome.</title>
        <authorList>
            <person name="Kono N."/>
            <person name="Arakawa K."/>
        </authorList>
    </citation>
    <scope>NUCLEOTIDE SEQUENCE [LARGE SCALE GENOMIC DNA]</scope>
</reference>
<organism evidence="1 2">
    <name type="scientific">Caerostris extrusa</name>
    <name type="common">Bark spider</name>
    <name type="synonym">Caerostris bankana</name>
    <dbReference type="NCBI Taxonomy" id="172846"/>
    <lineage>
        <taxon>Eukaryota</taxon>
        <taxon>Metazoa</taxon>
        <taxon>Ecdysozoa</taxon>
        <taxon>Arthropoda</taxon>
        <taxon>Chelicerata</taxon>
        <taxon>Arachnida</taxon>
        <taxon>Araneae</taxon>
        <taxon>Araneomorphae</taxon>
        <taxon>Entelegynae</taxon>
        <taxon>Araneoidea</taxon>
        <taxon>Araneidae</taxon>
        <taxon>Caerostris</taxon>
    </lineage>
</organism>
<dbReference type="Proteomes" id="UP001054945">
    <property type="component" value="Unassembled WGS sequence"/>
</dbReference>
<keyword evidence="2" id="KW-1185">Reference proteome</keyword>
<accession>A0AAV4NVP6</accession>
<name>A0AAV4NVP6_CAEEX</name>
<proteinExistence type="predicted"/>
<dbReference type="AlphaFoldDB" id="A0AAV4NVP6"/>